<evidence type="ECO:0008006" key="4">
    <source>
        <dbReference type="Google" id="ProtNLM"/>
    </source>
</evidence>
<dbReference type="GO" id="GO:0005886">
    <property type="term" value="C:plasma membrane"/>
    <property type="evidence" value="ECO:0007669"/>
    <property type="project" value="InterPro"/>
</dbReference>
<evidence type="ECO:0000313" key="3">
    <source>
        <dbReference type="Proteomes" id="UP000701853"/>
    </source>
</evidence>
<comment type="caution">
    <text evidence="2">The sequence shown here is derived from an EMBL/GenBank/DDBJ whole genome shotgun (WGS) entry which is preliminary data.</text>
</comment>
<dbReference type="OrthoDB" id="1938320at2759"/>
<name>A0A8J6D4H4_9ROSI</name>
<organism evidence="2 3">
    <name type="scientific">Gossypium anomalum</name>
    <dbReference type="NCBI Taxonomy" id="47600"/>
    <lineage>
        <taxon>Eukaryota</taxon>
        <taxon>Viridiplantae</taxon>
        <taxon>Streptophyta</taxon>
        <taxon>Embryophyta</taxon>
        <taxon>Tracheophyta</taxon>
        <taxon>Spermatophyta</taxon>
        <taxon>Magnoliopsida</taxon>
        <taxon>eudicotyledons</taxon>
        <taxon>Gunneridae</taxon>
        <taxon>Pentapetalae</taxon>
        <taxon>rosids</taxon>
        <taxon>malvids</taxon>
        <taxon>Malvales</taxon>
        <taxon>Malvaceae</taxon>
        <taxon>Malvoideae</taxon>
        <taxon>Gossypium</taxon>
    </lineage>
</organism>
<protein>
    <recommendedName>
        <fullName evidence="4">Membrane-associated kinase regulator 4</fullName>
    </recommendedName>
</protein>
<gene>
    <name evidence="2" type="ORF">CXB51_010738</name>
</gene>
<evidence type="ECO:0000313" key="2">
    <source>
        <dbReference type="EMBL" id="KAG8493250.1"/>
    </source>
</evidence>
<dbReference type="InterPro" id="IPR039620">
    <property type="entry name" value="BKI1/MAKR1/3/4"/>
</dbReference>
<dbReference type="AlphaFoldDB" id="A0A8J6D4H4"/>
<feature type="region of interest" description="Disordered" evidence="1">
    <location>
        <begin position="22"/>
        <end position="41"/>
    </location>
</feature>
<dbReference type="PANTHER" id="PTHR33312:SF5">
    <property type="entry name" value="MEMBRANE-ASSOCIATED KINASE REGULATOR 4-RELATED"/>
    <property type="match status" value="1"/>
</dbReference>
<keyword evidence="3" id="KW-1185">Reference proteome</keyword>
<proteinExistence type="predicted"/>
<feature type="region of interest" description="Disordered" evidence="1">
    <location>
        <begin position="270"/>
        <end position="298"/>
    </location>
</feature>
<dbReference type="Proteomes" id="UP000701853">
    <property type="component" value="Chromosome 5"/>
</dbReference>
<accession>A0A8J6D4H4</accession>
<dbReference type="PANTHER" id="PTHR33312">
    <property type="entry name" value="MEMBRANE-ASSOCIATED KINASE REGULATOR 4-RELATED"/>
    <property type="match status" value="1"/>
</dbReference>
<feature type="compositionally biased region" description="Low complexity" evidence="1">
    <location>
        <begin position="279"/>
        <end position="298"/>
    </location>
</feature>
<reference evidence="2 3" key="1">
    <citation type="journal article" date="2021" name="bioRxiv">
        <title>The Gossypium anomalum genome as a resource for cotton improvement and evolutionary analysis of hybrid incompatibility.</title>
        <authorList>
            <person name="Grover C.E."/>
            <person name="Yuan D."/>
            <person name="Arick M.A."/>
            <person name="Miller E.R."/>
            <person name="Hu G."/>
            <person name="Peterson D.G."/>
            <person name="Wendel J.F."/>
            <person name="Udall J.A."/>
        </authorList>
    </citation>
    <scope>NUCLEOTIDE SEQUENCE [LARGE SCALE GENOMIC DNA]</scope>
    <source>
        <strain evidence="2">JFW-Udall</strain>
        <tissue evidence="2">Leaf</tissue>
    </source>
</reference>
<feature type="region of interest" description="Disordered" evidence="1">
    <location>
        <begin position="241"/>
        <end position="260"/>
    </location>
</feature>
<evidence type="ECO:0000256" key="1">
    <source>
        <dbReference type="SAM" id="MobiDB-lite"/>
    </source>
</evidence>
<sequence length="348" mass="38637">MDNPITGRINYLKSVLHSLPHNTQLPPKQTFTSKNHTPKKNKKMAVSHLSNDLEDDEYIEMEVSSYSTFFCNSSSISSPPPQFPIPIEFEFQMSSSMEIQPTTSPADELFYKGKLLPLHLPPRLQMVQKLLQNSTSVYEDFYGTPLTSTPFESCNVSPSQSCRISQELNPEECLFEYSTEALSGHCNDKNHRKKSSSSVIGSKLKAYRGYLKSLFSKSGCSSESCSAAKVADEGSILRAKERLDRSMMMKSTKKAPCGQIRHRRSLSLAIKRQHSTNKSPSSSSSSSSGSSPSPNSNGVQYLQLLKRSSSVNVEIESPIQGAIAHCKQSQQLIRSRKTVSEVGHAIWI</sequence>
<feature type="compositionally biased region" description="Polar residues" evidence="1">
    <location>
        <begin position="22"/>
        <end position="35"/>
    </location>
</feature>
<dbReference type="GO" id="GO:0019210">
    <property type="term" value="F:kinase inhibitor activity"/>
    <property type="evidence" value="ECO:0007669"/>
    <property type="project" value="InterPro"/>
</dbReference>
<dbReference type="EMBL" id="JAHUZN010000005">
    <property type="protein sequence ID" value="KAG8493250.1"/>
    <property type="molecule type" value="Genomic_DNA"/>
</dbReference>